<dbReference type="Gene3D" id="3.30.70.920">
    <property type="match status" value="1"/>
</dbReference>
<keyword evidence="2" id="KW-0238">DNA-binding</keyword>
<dbReference type="PANTHER" id="PTHR30154">
    <property type="entry name" value="LEUCINE-RESPONSIVE REGULATORY PROTEIN"/>
    <property type="match status" value="1"/>
</dbReference>
<keyword evidence="1" id="KW-0805">Transcription regulation</keyword>
<dbReference type="PANTHER" id="PTHR30154:SF34">
    <property type="entry name" value="TRANSCRIPTIONAL REGULATOR AZLB"/>
    <property type="match status" value="1"/>
</dbReference>
<dbReference type="Gene3D" id="1.10.10.10">
    <property type="entry name" value="Winged helix-like DNA-binding domain superfamily/Winged helix DNA-binding domain"/>
    <property type="match status" value="1"/>
</dbReference>
<evidence type="ECO:0000313" key="5">
    <source>
        <dbReference type="EMBL" id="QJT09978.1"/>
    </source>
</evidence>
<sequence>MPKLDEYDLKILRVLQQDGRITKLKLAEAVNLSPSPTWERLRKLEEAGIITGYSARLDVRKIAPITTVMVEVVLKRHQREDFEHFESAIQQMPEVVECMATGGGLDYMMRVVTTDVDSYQRFMDRLLESDIGIDRYFSYIVTKPVKKSAGPSLDALLEKLS</sequence>
<evidence type="ECO:0000256" key="3">
    <source>
        <dbReference type="ARBA" id="ARBA00023163"/>
    </source>
</evidence>
<dbReference type="PROSITE" id="PS50956">
    <property type="entry name" value="HTH_ASNC_2"/>
    <property type="match status" value="1"/>
</dbReference>
<dbReference type="InterPro" id="IPR011008">
    <property type="entry name" value="Dimeric_a/b-barrel"/>
</dbReference>
<name>A0ABX6NH70_9BACT</name>
<feature type="domain" description="HTH asnC-type" evidence="4">
    <location>
        <begin position="4"/>
        <end position="65"/>
    </location>
</feature>
<dbReference type="SUPFAM" id="SSF54909">
    <property type="entry name" value="Dimeric alpha+beta barrel"/>
    <property type="match status" value="1"/>
</dbReference>
<dbReference type="EMBL" id="CP039543">
    <property type="protein sequence ID" value="QJT09978.1"/>
    <property type="molecule type" value="Genomic_DNA"/>
</dbReference>
<gene>
    <name evidence="5" type="ORF">E8L03_14005</name>
</gene>
<dbReference type="Pfam" id="PF13412">
    <property type="entry name" value="HTH_24"/>
    <property type="match status" value="1"/>
</dbReference>
<evidence type="ECO:0000313" key="6">
    <source>
        <dbReference type="Proteomes" id="UP000503251"/>
    </source>
</evidence>
<dbReference type="Pfam" id="PF01037">
    <property type="entry name" value="AsnC_trans_reg"/>
    <property type="match status" value="1"/>
</dbReference>
<dbReference type="InterPro" id="IPR036388">
    <property type="entry name" value="WH-like_DNA-bd_sf"/>
</dbReference>
<reference evidence="5 6" key="1">
    <citation type="submission" date="2019-04" db="EMBL/GenBank/DDBJ databases">
        <title>Isolation and culture of sulfate reducing bacteria from the cold seep of the South China Sea.</title>
        <authorList>
            <person name="Sun C."/>
            <person name="Liu R."/>
        </authorList>
    </citation>
    <scope>NUCLEOTIDE SEQUENCE [LARGE SCALE GENOMIC DNA]</scope>
    <source>
        <strain evidence="5 6">CS1</strain>
    </source>
</reference>
<dbReference type="InterPro" id="IPR019887">
    <property type="entry name" value="Tscrpt_reg_AsnC/Lrp_C"/>
</dbReference>
<dbReference type="RefSeq" id="WP_171267684.1">
    <property type="nucleotide sequence ID" value="NZ_CP039543.1"/>
</dbReference>
<dbReference type="SMART" id="SM00344">
    <property type="entry name" value="HTH_ASNC"/>
    <property type="match status" value="1"/>
</dbReference>
<dbReference type="InterPro" id="IPR019888">
    <property type="entry name" value="Tscrpt_reg_AsnC-like"/>
</dbReference>
<dbReference type="Proteomes" id="UP000503251">
    <property type="component" value="Chromosome"/>
</dbReference>
<organism evidence="5 6">
    <name type="scientific">Oceanidesulfovibrio marinus</name>
    <dbReference type="NCBI Taxonomy" id="370038"/>
    <lineage>
        <taxon>Bacteria</taxon>
        <taxon>Pseudomonadati</taxon>
        <taxon>Thermodesulfobacteriota</taxon>
        <taxon>Desulfovibrionia</taxon>
        <taxon>Desulfovibrionales</taxon>
        <taxon>Desulfovibrionaceae</taxon>
        <taxon>Oceanidesulfovibrio</taxon>
    </lineage>
</organism>
<dbReference type="InterPro" id="IPR011991">
    <property type="entry name" value="ArsR-like_HTH"/>
</dbReference>
<accession>A0ABX6NH70</accession>
<keyword evidence="6" id="KW-1185">Reference proteome</keyword>
<proteinExistence type="predicted"/>
<dbReference type="SUPFAM" id="SSF46785">
    <property type="entry name" value="Winged helix' DNA-binding domain"/>
    <property type="match status" value="1"/>
</dbReference>
<dbReference type="PRINTS" id="PR00033">
    <property type="entry name" value="HTHASNC"/>
</dbReference>
<evidence type="ECO:0000259" key="4">
    <source>
        <dbReference type="PROSITE" id="PS50956"/>
    </source>
</evidence>
<dbReference type="InterPro" id="IPR036390">
    <property type="entry name" value="WH_DNA-bd_sf"/>
</dbReference>
<dbReference type="CDD" id="cd00090">
    <property type="entry name" value="HTH_ARSR"/>
    <property type="match status" value="1"/>
</dbReference>
<evidence type="ECO:0000256" key="1">
    <source>
        <dbReference type="ARBA" id="ARBA00023015"/>
    </source>
</evidence>
<protein>
    <submittedName>
        <fullName evidence="5">Lrp/AsnC family transcriptional regulator</fullName>
    </submittedName>
</protein>
<evidence type="ECO:0000256" key="2">
    <source>
        <dbReference type="ARBA" id="ARBA00023125"/>
    </source>
</evidence>
<dbReference type="InterPro" id="IPR000485">
    <property type="entry name" value="AsnC-type_HTH_dom"/>
</dbReference>
<keyword evidence="3" id="KW-0804">Transcription</keyword>